<evidence type="ECO:0000256" key="2">
    <source>
        <dbReference type="ARBA" id="ARBA00011955"/>
    </source>
</evidence>
<feature type="non-terminal residue" evidence="11">
    <location>
        <position position="225"/>
    </location>
</feature>
<sequence length="225" mass="24509">MFCLGASAVSGCEGIPASGQEYSQTGTYFDTVITLTLYNKEDAKLLDDCFQMADHYEDLFSRTIETSDISRINDADGNYVTVDEDTIELLEAGLKYCELSNGKFDITVGRLSDLWDFQNNTGEIPDPEEIREEVSHVDYHNVKIKGDQAALTDPEAELDLGGIAKGFIADKMKEYLTGHGVESGMINLGGNVLVIGSKPDGSAYQIGIEKPFAERNVSIAALSIT</sequence>
<keyword evidence="8" id="KW-0460">Magnesium</keyword>
<keyword evidence="5 11" id="KW-0808">Transferase</keyword>
<organism evidence="11 12">
    <name type="scientific">Candidatus Eubacterium avistercoris</name>
    <dbReference type="NCBI Taxonomy" id="2838567"/>
    <lineage>
        <taxon>Bacteria</taxon>
        <taxon>Bacillati</taxon>
        <taxon>Bacillota</taxon>
        <taxon>Clostridia</taxon>
        <taxon>Eubacteriales</taxon>
        <taxon>Eubacteriaceae</taxon>
        <taxon>Eubacterium</taxon>
    </lineage>
</organism>
<evidence type="ECO:0000256" key="6">
    <source>
        <dbReference type="ARBA" id="ARBA00022723"/>
    </source>
</evidence>
<keyword evidence="4" id="KW-0285">Flavoprotein</keyword>
<name>A0A9D2IEZ7_9FIRM</name>
<comment type="cofactor">
    <cofactor evidence="1">
        <name>Mg(2+)</name>
        <dbReference type="ChEBI" id="CHEBI:18420"/>
    </cofactor>
</comment>
<evidence type="ECO:0000256" key="7">
    <source>
        <dbReference type="ARBA" id="ARBA00022827"/>
    </source>
</evidence>
<accession>A0A9D2IEZ7</accession>
<dbReference type="Proteomes" id="UP000824024">
    <property type="component" value="Unassembled WGS sequence"/>
</dbReference>
<evidence type="ECO:0000313" key="11">
    <source>
        <dbReference type="EMBL" id="HIZ06580.1"/>
    </source>
</evidence>
<evidence type="ECO:0000256" key="9">
    <source>
        <dbReference type="ARBA" id="ARBA00031306"/>
    </source>
</evidence>
<dbReference type="SUPFAM" id="SSF143631">
    <property type="entry name" value="ApbE-like"/>
    <property type="match status" value="1"/>
</dbReference>
<keyword evidence="7" id="KW-0274">FAD</keyword>
<dbReference type="Gene3D" id="3.10.520.10">
    <property type="entry name" value="ApbE-like domains"/>
    <property type="match status" value="1"/>
</dbReference>
<evidence type="ECO:0000313" key="12">
    <source>
        <dbReference type="Proteomes" id="UP000824024"/>
    </source>
</evidence>
<dbReference type="InterPro" id="IPR024932">
    <property type="entry name" value="ApbE"/>
</dbReference>
<evidence type="ECO:0000256" key="8">
    <source>
        <dbReference type="ARBA" id="ARBA00022842"/>
    </source>
</evidence>
<comment type="catalytic activity">
    <reaction evidence="10">
        <text>L-threonyl-[protein] + FAD = FMN-L-threonyl-[protein] + AMP + H(+)</text>
        <dbReference type="Rhea" id="RHEA:36847"/>
        <dbReference type="Rhea" id="RHEA-COMP:11060"/>
        <dbReference type="Rhea" id="RHEA-COMP:11061"/>
        <dbReference type="ChEBI" id="CHEBI:15378"/>
        <dbReference type="ChEBI" id="CHEBI:30013"/>
        <dbReference type="ChEBI" id="CHEBI:57692"/>
        <dbReference type="ChEBI" id="CHEBI:74257"/>
        <dbReference type="ChEBI" id="CHEBI:456215"/>
        <dbReference type="EC" id="2.7.1.180"/>
    </reaction>
</comment>
<evidence type="ECO:0000256" key="3">
    <source>
        <dbReference type="ARBA" id="ARBA00016337"/>
    </source>
</evidence>
<comment type="caution">
    <text evidence="11">The sequence shown here is derived from an EMBL/GenBank/DDBJ whole genome shotgun (WGS) entry which is preliminary data.</text>
</comment>
<reference evidence="11" key="1">
    <citation type="journal article" date="2021" name="PeerJ">
        <title>Extensive microbial diversity within the chicken gut microbiome revealed by metagenomics and culture.</title>
        <authorList>
            <person name="Gilroy R."/>
            <person name="Ravi A."/>
            <person name="Getino M."/>
            <person name="Pursley I."/>
            <person name="Horton D.L."/>
            <person name="Alikhan N.F."/>
            <person name="Baker D."/>
            <person name="Gharbi K."/>
            <person name="Hall N."/>
            <person name="Watson M."/>
            <person name="Adriaenssens E.M."/>
            <person name="Foster-Nyarko E."/>
            <person name="Jarju S."/>
            <person name="Secka A."/>
            <person name="Antonio M."/>
            <person name="Oren A."/>
            <person name="Chaudhuri R.R."/>
            <person name="La Ragione R."/>
            <person name="Hildebrand F."/>
            <person name="Pallen M.J."/>
        </authorList>
    </citation>
    <scope>NUCLEOTIDE SEQUENCE</scope>
    <source>
        <strain evidence="11">CHK192-9172</strain>
    </source>
</reference>
<evidence type="ECO:0000256" key="1">
    <source>
        <dbReference type="ARBA" id="ARBA00001946"/>
    </source>
</evidence>
<dbReference type="PANTHER" id="PTHR30040:SF2">
    <property type="entry name" value="FAD:PROTEIN FMN TRANSFERASE"/>
    <property type="match status" value="1"/>
</dbReference>
<dbReference type="InterPro" id="IPR003374">
    <property type="entry name" value="ApbE-like_sf"/>
</dbReference>
<gene>
    <name evidence="11" type="ORF">IAA08_01435</name>
</gene>
<dbReference type="GO" id="GO:0046872">
    <property type="term" value="F:metal ion binding"/>
    <property type="evidence" value="ECO:0007669"/>
    <property type="project" value="UniProtKB-KW"/>
</dbReference>
<dbReference type="GO" id="GO:0016740">
    <property type="term" value="F:transferase activity"/>
    <property type="evidence" value="ECO:0007669"/>
    <property type="project" value="UniProtKB-KW"/>
</dbReference>
<reference evidence="11" key="2">
    <citation type="submission" date="2021-04" db="EMBL/GenBank/DDBJ databases">
        <authorList>
            <person name="Gilroy R."/>
        </authorList>
    </citation>
    <scope>NUCLEOTIDE SEQUENCE</scope>
    <source>
        <strain evidence="11">CHK192-9172</strain>
    </source>
</reference>
<evidence type="ECO:0000256" key="4">
    <source>
        <dbReference type="ARBA" id="ARBA00022630"/>
    </source>
</evidence>
<dbReference type="AlphaFoldDB" id="A0A9D2IEZ7"/>
<dbReference type="PANTHER" id="PTHR30040">
    <property type="entry name" value="THIAMINE BIOSYNTHESIS LIPOPROTEIN APBE"/>
    <property type="match status" value="1"/>
</dbReference>
<evidence type="ECO:0000256" key="10">
    <source>
        <dbReference type="ARBA" id="ARBA00048540"/>
    </source>
</evidence>
<dbReference type="Pfam" id="PF02424">
    <property type="entry name" value="ApbE"/>
    <property type="match status" value="1"/>
</dbReference>
<proteinExistence type="predicted"/>
<evidence type="ECO:0000256" key="5">
    <source>
        <dbReference type="ARBA" id="ARBA00022679"/>
    </source>
</evidence>
<dbReference type="EC" id="2.7.1.180" evidence="2"/>
<keyword evidence="6" id="KW-0479">Metal-binding</keyword>
<protein>
    <recommendedName>
        <fullName evidence="3">FAD:protein FMN transferase</fullName>
        <ecNumber evidence="2">2.7.1.180</ecNumber>
    </recommendedName>
    <alternativeName>
        <fullName evidence="9">Flavin transferase</fullName>
    </alternativeName>
</protein>
<dbReference type="EMBL" id="DXCH01000037">
    <property type="protein sequence ID" value="HIZ06580.1"/>
    <property type="molecule type" value="Genomic_DNA"/>
</dbReference>